<reference evidence="2 3" key="1">
    <citation type="submission" date="2021-03" db="EMBL/GenBank/DDBJ databases">
        <title>Genomic Encyclopedia of Type Strains, Phase IV (KMG-IV): sequencing the most valuable type-strain genomes for metagenomic binning, comparative biology and taxonomic classification.</title>
        <authorList>
            <person name="Goeker M."/>
        </authorList>
    </citation>
    <scope>NUCLEOTIDE SEQUENCE [LARGE SCALE GENOMIC DNA]</scope>
    <source>
        <strain evidence="2 3">DSM 101953</strain>
    </source>
</reference>
<dbReference type="Proteomes" id="UP000773462">
    <property type="component" value="Unassembled WGS sequence"/>
</dbReference>
<name>A0ABS4NSU0_9BACL</name>
<evidence type="ECO:0000313" key="2">
    <source>
        <dbReference type="EMBL" id="MBP2112495.1"/>
    </source>
</evidence>
<gene>
    <name evidence="2" type="ORF">J2Z70_002649</name>
</gene>
<feature type="region of interest" description="Disordered" evidence="1">
    <location>
        <begin position="37"/>
        <end position="64"/>
    </location>
</feature>
<dbReference type="EMBL" id="JAGGLV010000007">
    <property type="protein sequence ID" value="MBP2112495.1"/>
    <property type="molecule type" value="Genomic_DNA"/>
</dbReference>
<protein>
    <submittedName>
        <fullName evidence="2">Uncharacterized protein</fullName>
    </submittedName>
</protein>
<accession>A0ABS4NSU0</accession>
<comment type="caution">
    <text evidence="2">The sequence shown here is derived from an EMBL/GenBank/DDBJ whole genome shotgun (WGS) entry which is preliminary data.</text>
</comment>
<proteinExistence type="predicted"/>
<organism evidence="2 3">
    <name type="scientific">Paenibacillus silagei</name>
    <dbReference type="NCBI Taxonomy" id="1670801"/>
    <lineage>
        <taxon>Bacteria</taxon>
        <taxon>Bacillati</taxon>
        <taxon>Bacillota</taxon>
        <taxon>Bacilli</taxon>
        <taxon>Bacillales</taxon>
        <taxon>Paenibacillaceae</taxon>
        <taxon>Paenibacillus</taxon>
    </lineage>
</organism>
<keyword evidence="3" id="KW-1185">Reference proteome</keyword>
<evidence type="ECO:0000313" key="3">
    <source>
        <dbReference type="Proteomes" id="UP000773462"/>
    </source>
</evidence>
<evidence type="ECO:0000256" key="1">
    <source>
        <dbReference type="SAM" id="MobiDB-lite"/>
    </source>
</evidence>
<sequence length="64" mass="7257">MKENRDGLDRQEAHIYRNMVKELHQNEQELNVARVEELDKSTDSDTEGAASTASVQRELVSQGV</sequence>